<dbReference type="Pfam" id="PF06908">
    <property type="entry name" value="YpsA"/>
    <property type="match status" value="1"/>
</dbReference>
<dbReference type="PIRSF" id="PIRSF021290">
    <property type="entry name" value="DUF1273"/>
    <property type="match status" value="1"/>
</dbReference>
<dbReference type="EMBL" id="JAWJAY010000001">
    <property type="protein sequence ID" value="MDV2884441.1"/>
    <property type="molecule type" value="Genomic_DNA"/>
</dbReference>
<dbReference type="PANTHER" id="PTHR38440:SF1">
    <property type="entry name" value="UPF0398 PROTEIN SPR0331"/>
    <property type="match status" value="1"/>
</dbReference>
<dbReference type="Proteomes" id="UP001285636">
    <property type="component" value="Unassembled WGS sequence"/>
</dbReference>
<evidence type="ECO:0000313" key="2">
    <source>
        <dbReference type="EMBL" id="MDV2884441.1"/>
    </source>
</evidence>
<dbReference type="HAMAP" id="MF_01575">
    <property type="entry name" value="UPF0398"/>
    <property type="match status" value="1"/>
</dbReference>
<comment type="similarity">
    <text evidence="1">Belongs to the UPF0398 family.</text>
</comment>
<gene>
    <name evidence="2" type="ORF">RYX45_04560</name>
</gene>
<evidence type="ECO:0000256" key="1">
    <source>
        <dbReference type="HAMAP-Rule" id="MF_01575"/>
    </source>
</evidence>
<organism evidence="2 3">
    <name type="scientific">Alkalihalophilus pseudofirmus</name>
    <name type="common">Bacillus pseudofirmus</name>
    <dbReference type="NCBI Taxonomy" id="79885"/>
    <lineage>
        <taxon>Bacteria</taxon>
        <taxon>Bacillati</taxon>
        <taxon>Bacillota</taxon>
        <taxon>Bacilli</taxon>
        <taxon>Bacillales</taxon>
        <taxon>Bacillaceae</taxon>
        <taxon>Alkalihalophilus</taxon>
    </lineage>
</organism>
<comment type="caution">
    <text evidence="2">The sequence shown here is derived from an EMBL/GenBank/DDBJ whole genome shotgun (WGS) entry which is preliminary data.</text>
</comment>
<dbReference type="Gene3D" id="3.40.50.450">
    <property type="match status" value="1"/>
</dbReference>
<sequence>MKVLAVSGYKGHELGIFDQKHQGITYIKKALEQKLRSYIDEGLEWVVISGQLGVELWAAEVVLALKSEFSDLKLSVLTPFYNQEERWSEETQNYYKNIVNQADFVDSITKRPYDNPAQLRLKNEFIIEKSDALLLLVDEEKPGSPMYYLEPAKQKALTTHYPIHYITPMDLDFLIQDEQMNNADYW</sequence>
<evidence type="ECO:0000313" key="3">
    <source>
        <dbReference type="Proteomes" id="UP001285636"/>
    </source>
</evidence>
<dbReference type="AlphaFoldDB" id="A0AAJ2KT30"/>
<proteinExistence type="inferred from homology"/>
<name>A0AAJ2KT30_ALKPS</name>
<dbReference type="SUPFAM" id="SSF102405">
    <property type="entry name" value="MCP/YpsA-like"/>
    <property type="match status" value="1"/>
</dbReference>
<accession>A0AAJ2KT30</accession>
<dbReference type="RefSeq" id="WP_012958614.1">
    <property type="nucleotide sequence ID" value="NZ_CP117835.1"/>
</dbReference>
<dbReference type="InterPro" id="IPR010697">
    <property type="entry name" value="YspA"/>
</dbReference>
<reference evidence="2" key="1">
    <citation type="submission" date="2023-10" db="EMBL/GenBank/DDBJ databases">
        <title>Screening of Alkalihalophilus pseudofirmusBZ-TG-HK211 and Its Alleviation of Salt Stress on Rapeseed Growth.</title>
        <authorList>
            <person name="Zhao B."/>
            <person name="Guo T."/>
        </authorList>
    </citation>
    <scope>NUCLEOTIDE SEQUENCE</scope>
    <source>
        <strain evidence="2">BZ-TG-HK211</strain>
    </source>
</reference>
<protein>
    <recommendedName>
        <fullName evidence="1">UPF0398 protein RYX45_04560</fullName>
    </recommendedName>
</protein>
<dbReference type="NCBIfam" id="NF010181">
    <property type="entry name" value="PRK13660.1"/>
    <property type="match status" value="1"/>
</dbReference>
<dbReference type="PANTHER" id="PTHR38440">
    <property type="entry name" value="UPF0398 PROTEIN YPSA"/>
    <property type="match status" value="1"/>
</dbReference>